<organism evidence="2 3">
    <name type="scientific">Massilia horti</name>
    <dbReference type="NCBI Taxonomy" id="2562153"/>
    <lineage>
        <taxon>Bacteria</taxon>
        <taxon>Pseudomonadati</taxon>
        <taxon>Pseudomonadota</taxon>
        <taxon>Betaproteobacteria</taxon>
        <taxon>Burkholderiales</taxon>
        <taxon>Oxalobacteraceae</taxon>
        <taxon>Telluria group</taxon>
        <taxon>Massilia</taxon>
    </lineage>
</organism>
<dbReference type="Pfam" id="PF13687">
    <property type="entry name" value="DUF4153"/>
    <property type="match status" value="1"/>
</dbReference>
<protein>
    <submittedName>
        <fullName evidence="2">DUF4153 domain-containing protein</fullName>
    </submittedName>
</protein>
<feature type="transmembrane region" description="Helical" evidence="1">
    <location>
        <begin position="21"/>
        <end position="42"/>
    </location>
</feature>
<feature type="transmembrane region" description="Helical" evidence="1">
    <location>
        <begin position="365"/>
        <end position="385"/>
    </location>
</feature>
<accession>A0A4Y9SMF0</accession>
<name>A0A4Y9SMF0_9BURK</name>
<feature type="transmembrane region" description="Helical" evidence="1">
    <location>
        <begin position="333"/>
        <end position="353"/>
    </location>
</feature>
<reference evidence="2 3" key="1">
    <citation type="submission" date="2019-03" db="EMBL/GenBank/DDBJ databases">
        <title>Draft genome of Massilia hortus sp. nov., a novel bacterial species of the Oxalobacteraceae family.</title>
        <authorList>
            <person name="Peta V."/>
            <person name="Raths R."/>
            <person name="Bucking H."/>
        </authorList>
    </citation>
    <scope>NUCLEOTIDE SEQUENCE [LARGE SCALE GENOMIC DNA]</scope>
    <source>
        <strain evidence="2 3">ONC3</strain>
    </source>
</reference>
<feature type="transmembrane region" description="Helical" evidence="1">
    <location>
        <begin position="227"/>
        <end position="253"/>
    </location>
</feature>
<keyword evidence="1" id="KW-0812">Transmembrane</keyword>
<comment type="caution">
    <text evidence="2">The sequence shown here is derived from an EMBL/GenBank/DDBJ whole genome shotgun (WGS) entry which is preliminary data.</text>
</comment>
<dbReference type="OrthoDB" id="7022049at2"/>
<evidence type="ECO:0000256" key="1">
    <source>
        <dbReference type="SAM" id="Phobius"/>
    </source>
</evidence>
<feature type="transmembrane region" description="Helical" evidence="1">
    <location>
        <begin position="305"/>
        <end position="321"/>
    </location>
</feature>
<feature type="transmembrane region" description="Helical" evidence="1">
    <location>
        <begin position="197"/>
        <end position="215"/>
    </location>
</feature>
<feature type="transmembrane region" description="Helical" evidence="1">
    <location>
        <begin position="54"/>
        <end position="74"/>
    </location>
</feature>
<feature type="transmembrane region" description="Helical" evidence="1">
    <location>
        <begin position="81"/>
        <end position="98"/>
    </location>
</feature>
<keyword evidence="1" id="KW-1133">Transmembrane helix</keyword>
<keyword evidence="1" id="KW-0472">Membrane</keyword>
<dbReference type="AlphaFoldDB" id="A0A4Y9SMF0"/>
<dbReference type="InterPro" id="IPR025291">
    <property type="entry name" value="DUF4153"/>
</dbReference>
<gene>
    <name evidence="2" type="ORF">E4O92_22670</name>
</gene>
<dbReference type="Proteomes" id="UP000297258">
    <property type="component" value="Unassembled WGS sequence"/>
</dbReference>
<sequence length="605" mass="65576">MLAADPAIEPVPETLNSSRIGAARVAIGLTQGLALYLLYHAAQTPSWPATEPLLFAPLLLVALLAPLITISSLGHLTHRQAALWVGIVTVLAAAMGWYDRWRAADIAILPKSAGPSERIVFLIVAGFFIAHALVLAGARDRRRIASYASYFEIAWKLAVQLTFSSLFVGVTWLVLLLGGQLFELIQLDFLKRWIHQSWFAIPVTAFAYACAMHLTDVRPAIVRGIRSLLLVMMSWILPVMTLIVGAFLLSLPFTGLAPLWATRHAGSVLLTAVAGFVILVNAAWQDGAAFATAARVVRASARATAVLLVPLTVIAIYALTMRVRDYGWTNERVYAAACLLVASCYTFGYAYAAVTSGSLGRLANVNVASAFVVLATLLLLLSPIADPARLSVNDQLARLSSGRITAEKFDFTYLRFEGQRYGREALAQFATRTTGKDAELIRKRAVDARALRDRWDRVIQPPASIALSVHVWPEGARLPESFLRQNVNDFHGESAGPQCLRDASKTCDAYLLDLTGDGKPEVILLGEPFEQSAVMAETTPGRWEAVAWLPFEASHCGSLRSAMKAGQLRAVPSTINDIEVAGQRLRVSLKGEVRCAPTASGHDGP</sequence>
<dbReference type="RefSeq" id="WP_135191914.1">
    <property type="nucleotide sequence ID" value="NZ_SPUM01000145.1"/>
</dbReference>
<feature type="transmembrane region" description="Helical" evidence="1">
    <location>
        <begin position="118"/>
        <end position="136"/>
    </location>
</feature>
<feature type="transmembrane region" description="Helical" evidence="1">
    <location>
        <begin position="265"/>
        <end position="284"/>
    </location>
</feature>
<evidence type="ECO:0000313" key="3">
    <source>
        <dbReference type="Proteomes" id="UP000297258"/>
    </source>
</evidence>
<proteinExistence type="predicted"/>
<dbReference type="EMBL" id="SPUM01000145">
    <property type="protein sequence ID" value="TFW27845.1"/>
    <property type="molecule type" value="Genomic_DNA"/>
</dbReference>
<feature type="transmembrane region" description="Helical" evidence="1">
    <location>
        <begin position="157"/>
        <end position="177"/>
    </location>
</feature>
<evidence type="ECO:0000313" key="2">
    <source>
        <dbReference type="EMBL" id="TFW27845.1"/>
    </source>
</evidence>
<keyword evidence="3" id="KW-1185">Reference proteome</keyword>